<dbReference type="EMBL" id="CAVNYO010000444">
    <property type="protein sequence ID" value="CAK5281890.1"/>
    <property type="molecule type" value="Genomic_DNA"/>
</dbReference>
<name>A0AAD2K6I5_9AGAR</name>
<evidence type="ECO:0000313" key="4">
    <source>
        <dbReference type="Proteomes" id="UP001295794"/>
    </source>
</evidence>
<dbReference type="Gene3D" id="2.170.270.10">
    <property type="entry name" value="SET domain"/>
    <property type="match status" value="1"/>
</dbReference>
<dbReference type="Pfam" id="PF00856">
    <property type="entry name" value="SET"/>
    <property type="match status" value="1"/>
</dbReference>
<dbReference type="InterPro" id="IPR053185">
    <property type="entry name" value="SET_domain_protein"/>
</dbReference>
<evidence type="ECO:0000313" key="3">
    <source>
        <dbReference type="EMBL" id="CAK5281890.1"/>
    </source>
</evidence>
<comment type="caution">
    <text evidence="3">The sequence shown here is derived from an EMBL/GenBank/DDBJ whole genome shotgun (WGS) entry which is preliminary data.</text>
</comment>
<evidence type="ECO:0000259" key="1">
    <source>
        <dbReference type="PROSITE" id="PS50280"/>
    </source>
</evidence>
<accession>A0AAD2K6I5</accession>
<protein>
    <recommendedName>
        <fullName evidence="1">SET domain-containing protein</fullName>
    </recommendedName>
</protein>
<dbReference type="PROSITE" id="PS50280">
    <property type="entry name" value="SET"/>
    <property type="match status" value="1"/>
</dbReference>
<sequence length="405" mass="45254">MGSASFIFIIVAIDRTCSRIMEDNESRARWTVGSKNFVLYNALISDGDEEDYKPPNLTACAMLLDAPIVALLPPNFLPPQPTPTPPTFYVADAGFKGAGMFAARDIPAGSLILCDRPIAVVPSEVSAPWKREAFDALIPRISLKSRALLLDLANCKPVSEHPVVEGIALTNAFGITLPVPPDASPQEYGGAFPNISRANHACGLNTAVKWDLQSFSVSMYALRDVRAGEEIFNQYIDVLAPREVRRAQLARYGFECTCRHCNLPDEAAVSRSDAARAELRDWRSLHPRYLPWSTDMCREDDVVIVSNLRALELIEQEGLHGMQVPFIEEIAMSYALLDDESNFRIWARKVVVLCAGQDPERAQKFSRWLENPKSFKQWGWRAKQRALLGKRSENDTEEADMSIPW</sequence>
<organism evidence="3 4">
    <name type="scientific">Mycena citricolor</name>
    <dbReference type="NCBI Taxonomy" id="2018698"/>
    <lineage>
        <taxon>Eukaryota</taxon>
        <taxon>Fungi</taxon>
        <taxon>Dikarya</taxon>
        <taxon>Basidiomycota</taxon>
        <taxon>Agaricomycotina</taxon>
        <taxon>Agaricomycetes</taxon>
        <taxon>Agaricomycetidae</taxon>
        <taxon>Agaricales</taxon>
        <taxon>Marasmiineae</taxon>
        <taxon>Mycenaceae</taxon>
        <taxon>Mycena</taxon>
    </lineage>
</organism>
<dbReference type="PANTHER" id="PTHR47332">
    <property type="entry name" value="SET DOMAIN-CONTAINING PROTEIN 5"/>
    <property type="match status" value="1"/>
</dbReference>
<gene>
    <name evidence="3" type="ORF">MYCIT1_LOCUS33231</name>
    <name evidence="2" type="ORF">MYCIT1_LOCUS7581</name>
</gene>
<proteinExistence type="predicted"/>
<dbReference type="PANTHER" id="PTHR47332:SF4">
    <property type="entry name" value="SET DOMAIN-CONTAINING PROTEIN 5"/>
    <property type="match status" value="1"/>
</dbReference>
<feature type="domain" description="SET" evidence="1">
    <location>
        <begin position="86"/>
        <end position="236"/>
    </location>
</feature>
<keyword evidence="4" id="KW-1185">Reference proteome</keyword>
<dbReference type="AlphaFoldDB" id="A0AAD2K6I5"/>
<dbReference type="SUPFAM" id="SSF82199">
    <property type="entry name" value="SET domain"/>
    <property type="match status" value="1"/>
</dbReference>
<evidence type="ECO:0000313" key="2">
    <source>
        <dbReference type="EMBL" id="CAK5266075.1"/>
    </source>
</evidence>
<dbReference type="Proteomes" id="UP001295794">
    <property type="component" value="Unassembled WGS sequence"/>
</dbReference>
<dbReference type="CDD" id="cd20071">
    <property type="entry name" value="SET_SMYD"/>
    <property type="match status" value="1"/>
</dbReference>
<dbReference type="SMART" id="SM00317">
    <property type="entry name" value="SET"/>
    <property type="match status" value="1"/>
</dbReference>
<dbReference type="InterPro" id="IPR001214">
    <property type="entry name" value="SET_dom"/>
</dbReference>
<reference evidence="3" key="1">
    <citation type="submission" date="2023-11" db="EMBL/GenBank/DDBJ databases">
        <authorList>
            <person name="De Vega J J."/>
            <person name="De Vega J J."/>
        </authorList>
    </citation>
    <scope>NUCLEOTIDE SEQUENCE</scope>
</reference>
<dbReference type="EMBL" id="CAVNYO010000106">
    <property type="protein sequence ID" value="CAK5266075.1"/>
    <property type="molecule type" value="Genomic_DNA"/>
</dbReference>
<dbReference type="InterPro" id="IPR046341">
    <property type="entry name" value="SET_dom_sf"/>
</dbReference>